<dbReference type="OrthoDB" id="9803238at2"/>
<dbReference type="Pfam" id="PF03720">
    <property type="entry name" value="UDPG_MGDP_dh_C"/>
    <property type="match status" value="1"/>
</dbReference>
<dbReference type="Proteomes" id="UP000095743">
    <property type="component" value="Chromosome"/>
</dbReference>
<dbReference type="SMART" id="SM00984">
    <property type="entry name" value="UDPG_MGDP_dh_C"/>
    <property type="match status" value="1"/>
</dbReference>
<gene>
    <name evidence="6" type="ORF">Gferi_20515</name>
</gene>
<dbReference type="GO" id="GO:0016616">
    <property type="term" value="F:oxidoreductase activity, acting on the CH-OH group of donors, NAD or NADP as acceptor"/>
    <property type="evidence" value="ECO:0007669"/>
    <property type="project" value="InterPro"/>
</dbReference>
<dbReference type="InterPro" id="IPR008927">
    <property type="entry name" value="6-PGluconate_DH-like_C_sf"/>
</dbReference>
<dbReference type="PIRSF" id="PIRSF500136">
    <property type="entry name" value="UDP_ManNAc_DH"/>
    <property type="match status" value="1"/>
</dbReference>
<dbReference type="RefSeq" id="WP_069979829.1">
    <property type="nucleotide sequence ID" value="NZ_CP017269.1"/>
</dbReference>
<dbReference type="PIRSF" id="PIRSF000124">
    <property type="entry name" value="UDPglc_GDPman_dh"/>
    <property type="match status" value="1"/>
</dbReference>
<dbReference type="GO" id="GO:0000271">
    <property type="term" value="P:polysaccharide biosynthetic process"/>
    <property type="evidence" value="ECO:0007669"/>
    <property type="project" value="InterPro"/>
</dbReference>
<dbReference type="InterPro" id="IPR036220">
    <property type="entry name" value="UDP-Glc/GDP-Man_DH_C_sf"/>
</dbReference>
<dbReference type="Pfam" id="PF00984">
    <property type="entry name" value="UDPG_MGDP_dh"/>
    <property type="match status" value="1"/>
</dbReference>
<protein>
    <submittedName>
        <fullName evidence="6">Nucleotide sugar dehydrogenase</fullName>
    </submittedName>
</protein>
<keyword evidence="3" id="KW-0520">NAD</keyword>
<keyword evidence="7" id="KW-1185">Reference proteome</keyword>
<name>A0A1D8GLD1_9FIRM</name>
<evidence type="ECO:0000259" key="5">
    <source>
        <dbReference type="SMART" id="SM00984"/>
    </source>
</evidence>
<accession>A0A1D8GLD1</accession>
<dbReference type="InterPro" id="IPR028359">
    <property type="entry name" value="UDP_ManNAc/GlcNAc_DH"/>
</dbReference>
<feature type="domain" description="UDP-glucose/GDP-mannose dehydrogenase C-terminal" evidence="5">
    <location>
        <begin position="322"/>
        <end position="419"/>
    </location>
</feature>
<reference evidence="6 7" key="1">
    <citation type="submission" date="2016-09" db="EMBL/GenBank/DDBJ databases">
        <title>Genomic analysis reveals versatility of anaerobic energy metabolism of Geosporobacter ferrireducens IRF9 of phylum Firmicutes.</title>
        <authorList>
            <person name="Kim S.-J."/>
        </authorList>
    </citation>
    <scope>NUCLEOTIDE SEQUENCE [LARGE SCALE GENOMIC DNA]</scope>
    <source>
        <strain evidence="6 7">IRF9</strain>
    </source>
</reference>
<dbReference type="GO" id="GO:0016628">
    <property type="term" value="F:oxidoreductase activity, acting on the CH-CH group of donors, NAD or NADP as acceptor"/>
    <property type="evidence" value="ECO:0007669"/>
    <property type="project" value="InterPro"/>
</dbReference>
<dbReference type="SUPFAM" id="SSF51735">
    <property type="entry name" value="NAD(P)-binding Rossmann-fold domains"/>
    <property type="match status" value="1"/>
</dbReference>
<dbReference type="KEGG" id="gfe:Gferi_20515"/>
<dbReference type="InterPro" id="IPR001732">
    <property type="entry name" value="UDP-Glc/GDP-Man_DH_N"/>
</dbReference>
<evidence type="ECO:0000313" key="6">
    <source>
        <dbReference type="EMBL" id="AOT71710.1"/>
    </source>
</evidence>
<dbReference type="Pfam" id="PF03721">
    <property type="entry name" value="UDPG_MGDP_dh_N"/>
    <property type="match status" value="1"/>
</dbReference>
<proteinExistence type="inferred from homology"/>
<dbReference type="STRING" id="1424294.Gferi_20515"/>
<evidence type="ECO:0000256" key="4">
    <source>
        <dbReference type="PIRNR" id="PIRNR000124"/>
    </source>
</evidence>
<dbReference type="InterPro" id="IPR036291">
    <property type="entry name" value="NAD(P)-bd_dom_sf"/>
</dbReference>
<sequence length="432" mass="47087">MENRNQIAVFGLGFVGLPLALSFAMRGAKVVGVDIDTRLIQELNQGITHHLEAYQGESIQEILKTQLAFGRFEATADPTAAMEKCNSFIVTVGIPVVDGNGYMGHLESVSKTIAKGLKKGDLVVIRSTVVPGTVRSFIQPILEESGLKAGEDFFLGYASERIAEGKAFDEFENMPTLVSGVNEASAKATEKLLKIVTKAEIVIASSIEVVETSKVLENLSRDINIAMVNEFAKFTKKMGIDIFEVIKVANTHKRVNLLYPGPGVGGYCIPNAFYYLKPRADELGVGLELSAAARAINKGTPNRVAEMAVKNLQVAPKDAKICILGMAMKDYSSDDRMSPALDVIEALQSQDIEVAVYDPAIPAQHPYLADRLEDALQNAHGIIVLAKQDGIDFDKLEYFRGFMSGDKPFIIDTRNIYCKELVEGKGFVFEGL</sequence>
<evidence type="ECO:0000256" key="3">
    <source>
        <dbReference type="ARBA" id="ARBA00023027"/>
    </source>
</evidence>
<evidence type="ECO:0000313" key="7">
    <source>
        <dbReference type="Proteomes" id="UP000095743"/>
    </source>
</evidence>
<evidence type="ECO:0000256" key="1">
    <source>
        <dbReference type="ARBA" id="ARBA00006601"/>
    </source>
</evidence>
<dbReference type="EMBL" id="CP017269">
    <property type="protein sequence ID" value="AOT71710.1"/>
    <property type="molecule type" value="Genomic_DNA"/>
</dbReference>
<dbReference type="AlphaFoldDB" id="A0A1D8GLD1"/>
<dbReference type="GO" id="GO:0051287">
    <property type="term" value="F:NAD binding"/>
    <property type="evidence" value="ECO:0007669"/>
    <property type="project" value="InterPro"/>
</dbReference>
<dbReference type="InterPro" id="IPR014026">
    <property type="entry name" value="UDP-Glc/GDP-Man_DH_dimer"/>
</dbReference>
<dbReference type="NCBIfam" id="TIGR03026">
    <property type="entry name" value="NDP-sugDHase"/>
    <property type="match status" value="1"/>
</dbReference>
<dbReference type="InterPro" id="IPR014027">
    <property type="entry name" value="UDP-Glc/GDP-Man_DH_C"/>
</dbReference>
<dbReference type="InterPro" id="IPR017476">
    <property type="entry name" value="UDP-Glc/GDP-Man"/>
</dbReference>
<dbReference type="SUPFAM" id="SSF48179">
    <property type="entry name" value="6-phosphogluconate dehydrogenase C-terminal domain-like"/>
    <property type="match status" value="1"/>
</dbReference>
<dbReference type="SUPFAM" id="SSF52413">
    <property type="entry name" value="UDP-glucose/GDP-mannose dehydrogenase C-terminal domain"/>
    <property type="match status" value="1"/>
</dbReference>
<organism evidence="6 7">
    <name type="scientific">Geosporobacter ferrireducens</name>
    <dbReference type="NCBI Taxonomy" id="1424294"/>
    <lineage>
        <taxon>Bacteria</taxon>
        <taxon>Bacillati</taxon>
        <taxon>Bacillota</taxon>
        <taxon>Clostridia</taxon>
        <taxon>Peptostreptococcales</taxon>
        <taxon>Thermotaleaceae</taxon>
        <taxon>Geosporobacter</taxon>
    </lineage>
</organism>
<dbReference type="Gene3D" id="3.40.50.720">
    <property type="entry name" value="NAD(P)-binding Rossmann-like Domain"/>
    <property type="match status" value="2"/>
</dbReference>
<evidence type="ECO:0000256" key="2">
    <source>
        <dbReference type="ARBA" id="ARBA00023002"/>
    </source>
</evidence>
<keyword evidence="2" id="KW-0560">Oxidoreductase</keyword>
<comment type="similarity">
    <text evidence="1 4">Belongs to the UDP-glucose/GDP-mannose dehydrogenase family.</text>
</comment>
<dbReference type="PANTHER" id="PTHR43491">
    <property type="entry name" value="UDP-N-ACETYL-D-MANNOSAMINE DEHYDROGENASE"/>
    <property type="match status" value="1"/>
</dbReference>
<dbReference type="PANTHER" id="PTHR43491:SF2">
    <property type="entry name" value="UDP-N-ACETYL-D-MANNOSAMINE DEHYDROGENASE"/>
    <property type="match status" value="1"/>
</dbReference>